<dbReference type="Gene3D" id="3.20.20.80">
    <property type="entry name" value="Glycosidases"/>
    <property type="match status" value="1"/>
</dbReference>
<comment type="caution">
    <text evidence="9">The sequence shown here is derived from an EMBL/GenBank/DDBJ whole genome shotgun (WGS) entry which is preliminary data.</text>
</comment>
<evidence type="ECO:0000256" key="2">
    <source>
        <dbReference type="ARBA" id="ARBA00007186"/>
    </source>
</evidence>
<dbReference type="PANTHER" id="PTHR43576:SF3">
    <property type="entry name" value="ALPHA-L-ARABINOFURANOSIDASE C"/>
    <property type="match status" value="1"/>
</dbReference>
<dbReference type="GO" id="GO:0046373">
    <property type="term" value="P:L-arabinose metabolic process"/>
    <property type="evidence" value="ECO:0007669"/>
    <property type="project" value="InterPro"/>
</dbReference>
<sequence>MTIKGSFLHIVSCFLLLVCLLTVTTLPAQVQLTITDEPVGTLDDRVFGHFFEKCNWSGESGADLAWDVKANTFRSDVVDLMDSLKVTIVRFPGGTDVDAYFWTELIDNAPDRDSPQRPPYDGRNGVVVSNNELGLDEFLELSEQLDFEPLLVTNLKLALFDSVSIMQGAEYAAALLAYCNGQLSDHLPPKYEQYVLLRMKNGRQAPYNVRYFQIGNELNWFDVDEGLRYNQSPLPADIEENYVKTVTQYLQEMKRVDPGIELILEGSTRGFAAPALQHFQGQFSYLAHHIYHPWEMRAFYNAEGEEVALSQEELYYAWIALPGINPSTGFSEIINTDFEYLKEAGVQVAITEWNWNGWLALKNNQVQEEQLVESLHAKGLGAAGFLHAFMRASDHIKIANQSMLVGNSWDINSIRIDDATKEPELFPSGMVTGLYSRYHGNVVLKSELSNNQFYTQPYKVSGVLPAERVALVDLIVTADDKQVYIHAINRHFDKKIALAIQFDAMDLGNSYTHHSISGDASQRKSTLWGSAVGQLDAGQQVTLLPQSVNVLVFDREK</sequence>
<evidence type="ECO:0000259" key="8">
    <source>
        <dbReference type="SMART" id="SM00813"/>
    </source>
</evidence>
<feature type="domain" description="Alpha-L-arabinofuranosidase C-terminal" evidence="8">
    <location>
        <begin position="351"/>
        <end position="547"/>
    </location>
</feature>
<accession>A0A3D9L6P3</accession>
<evidence type="ECO:0000256" key="3">
    <source>
        <dbReference type="ARBA" id="ARBA00011165"/>
    </source>
</evidence>
<dbReference type="GO" id="GO:0046556">
    <property type="term" value="F:alpha-L-arabinofuranosidase activity"/>
    <property type="evidence" value="ECO:0007669"/>
    <property type="project" value="UniProtKB-EC"/>
</dbReference>
<dbReference type="Gene3D" id="2.60.40.1180">
    <property type="entry name" value="Golgi alpha-mannosidase II"/>
    <property type="match status" value="1"/>
</dbReference>
<protein>
    <recommendedName>
        <fullName evidence="4">non-reducing end alpha-L-arabinofuranosidase</fullName>
        <ecNumber evidence="4">3.2.1.55</ecNumber>
    </recommendedName>
</protein>
<dbReference type="EC" id="3.2.1.55" evidence="4"/>
<keyword evidence="10" id="KW-1185">Reference proteome</keyword>
<dbReference type="Pfam" id="PF06964">
    <property type="entry name" value="Alpha-L-AF_C"/>
    <property type="match status" value="1"/>
</dbReference>
<dbReference type="SMART" id="SM00813">
    <property type="entry name" value="Alpha-L-AF_C"/>
    <property type="match status" value="1"/>
</dbReference>
<dbReference type="Proteomes" id="UP000256779">
    <property type="component" value="Unassembled WGS sequence"/>
</dbReference>
<dbReference type="Pfam" id="PF22848">
    <property type="entry name" value="ASD1_dom"/>
    <property type="match status" value="1"/>
</dbReference>
<evidence type="ECO:0000313" key="9">
    <source>
        <dbReference type="EMBL" id="REE02031.1"/>
    </source>
</evidence>
<dbReference type="SUPFAM" id="SSF51445">
    <property type="entry name" value="(Trans)glycosidases"/>
    <property type="match status" value="1"/>
</dbReference>
<evidence type="ECO:0000313" key="10">
    <source>
        <dbReference type="Proteomes" id="UP000256779"/>
    </source>
</evidence>
<proteinExistence type="inferred from homology"/>
<dbReference type="InterPro" id="IPR010720">
    <property type="entry name" value="Alpha-L-AF_C"/>
</dbReference>
<dbReference type="OrthoDB" id="9758333at2"/>
<dbReference type="InterPro" id="IPR017853">
    <property type="entry name" value="GH"/>
</dbReference>
<keyword evidence="6" id="KW-0119">Carbohydrate metabolism</keyword>
<dbReference type="AlphaFoldDB" id="A0A3D9L6P3"/>
<dbReference type="InterPro" id="IPR013780">
    <property type="entry name" value="Glyco_hydro_b"/>
</dbReference>
<dbReference type="RefSeq" id="WP_115866569.1">
    <property type="nucleotide sequence ID" value="NZ_QREG01000002.1"/>
</dbReference>
<dbReference type="SUPFAM" id="SSF51011">
    <property type="entry name" value="Glycosyl hydrolase domain"/>
    <property type="match status" value="1"/>
</dbReference>
<evidence type="ECO:0000256" key="1">
    <source>
        <dbReference type="ARBA" id="ARBA00001462"/>
    </source>
</evidence>
<name>A0A3D9L6P3_MARFU</name>
<gene>
    <name evidence="9" type="ORF">C7460_10249</name>
</gene>
<evidence type="ECO:0000256" key="5">
    <source>
        <dbReference type="ARBA" id="ARBA00022801"/>
    </source>
</evidence>
<comment type="catalytic activity">
    <reaction evidence="1">
        <text>Hydrolysis of terminal non-reducing alpha-L-arabinofuranoside residues in alpha-L-arabinosides.</text>
        <dbReference type="EC" id="3.2.1.55"/>
    </reaction>
</comment>
<reference evidence="9 10" key="1">
    <citation type="submission" date="2018-07" db="EMBL/GenBank/DDBJ databases">
        <title>Genomic Encyclopedia of Type Strains, Phase IV (KMG-IV): sequencing the most valuable type-strain genomes for metagenomic binning, comparative biology and taxonomic classification.</title>
        <authorList>
            <person name="Goeker M."/>
        </authorList>
    </citation>
    <scope>NUCLEOTIDE SEQUENCE [LARGE SCALE GENOMIC DNA]</scope>
    <source>
        <strain evidence="9 10">DSM 4134</strain>
    </source>
</reference>
<evidence type="ECO:0000256" key="7">
    <source>
        <dbReference type="ARBA" id="ARBA00023295"/>
    </source>
</evidence>
<evidence type="ECO:0000256" key="6">
    <source>
        <dbReference type="ARBA" id="ARBA00023277"/>
    </source>
</evidence>
<comment type="subunit">
    <text evidence="3">Homohexamer; trimer of dimers.</text>
</comment>
<dbReference type="GO" id="GO:0000272">
    <property type="term" value="P:polysaccharide catabolic process"/>
    <property type="evidence" value="ECO:0007669"/>
    <property type="project" value="TreeGrafter"/>
</dbReference>
<keyword evidence="7" id="KW-0326">Glycosidase</keyword>
<evidence type="ECO:0000256" key="4">
    <source>
        <dbReference type="ARBA" id="ARBA00012670"/>
    </source>
</evidence>
<dbReference type="InterPro" id="IPR055235">
    <property type="entry name" value="ASD1_cat"/>
</dbReference>
<keyword evidence="5" id="KW-0378">Hydrolase</keyword>
<comment type="similarity">
    <text evidence="2">Belongs to the glycosyl hydrolase 51 family.</text>
</comment>
<organism evidence="9 10">
    <name type="scientific">Marinoscillum furvescens DSM 4134</name>
    <dbReference type="NCBI Taxonomy" id="1122208"/>
    <lineage>
        <taxon>Bacteria</taxon>
        <taxon>Pseudomonadati</taxon>
        <taxon>Bacteroidota</taxon>
        <taxon>Cytophagia</taxon>
        <taxon>Cytophagales</taxon>
        <taxon>Reichenbachiellaceae</taxon>
        <taxon>Marinoscillum</taxon>
    </lineage>
</organism>
<dbReference type="PANTHER" id="PTHR43576">
    <property type="entry name" value="ALPHA-L-ARABINOFURANOSIDASE C-RELATED"/>
    <property type="match status" value="1"/>
</dbReference>
<dbReference type="EMBL" id="QREG01000002">
    <property type="protein sequence ID" value="REE02031.1"/>
    <property type="molecule type" value="Genomic_DNA"/>
</dbReference>